<gene>
    <name evidence="1" type="ORF">J4D97_17015</name>
</gene>
<reference evidence="1 2" key="1">
    <citation type="submission" date="2021-03" db="EMBL/GenBank/DDBJ databases">
        <authorList>
            <person name="Kim M.K."/>
        </authorList>
    </citation>
    <scope>NUCLEOTIDE SEQUENCE [LARGE SCALE GENOMIC DNA]</scope>
    <source>
        <strain evidence="1 2">BT507</strain>
    </source>
</reference>
<organism evidence="1 2">
    <name type="scientific">Hymenobacter defluvii</name>
    <dbReference type="NCBI Taxonomy" id="2054411"/>
    <lineage>
        <taxon>Bacteria</taxon>
        <taxon>Pseudomonadati</taxon>
        <taxon>Bacteroidota</taxon>
        <taxon>Cytophagia</taxon>
        <taxon>Cytophagales</taxon>
        <taxon>Hymenobacteraceae</taxon>
        <taxon>Hymenobacter</taxon>
    </lineage>
</organism>
<dbReference type="RefSeq" id="WP_208308621.1">
    <property type="nucleotide sequence ID" value="NZ_JAGETX010000011.1"/>
</dbReference>
<proteinExistence type="predicted"/>
<name>A0ABS3TFC3_9BACT</name>
<keyword evidence="2" id="KW-1185">Reference proteome</keyword>
<comment type="caution">
    <text evidence="1">The sequence shown here is derived from an EMBL/GenBank/DDBJ whole genome shotgun (WGS) entry which is preliminary data.</text>
</comment>
<sequence length="327" mass="36823">MAKVKTAEVATQVEALLEGGATLVTARAIVGLDKPENVSAWGRVCSVMYSKALAAAAKERDRYTRMPYAATTSEEELKRIIAVNEQLTQLALQIPETSTLRDIKYIEKLLRELPASEPVIVAYIGTYIMSPKMRAVQKHGRYSKLLPFQPFTKLLDAATLSYFRNNFISCFLTLAPIVEGVMLRWLGYAGGPDKPEFDDLRKFFRQGHLRQPRPHNAQFHKLHSDAAHVILNRHLFRPSQTGTGHGHFNRHQAAHLLSDVEFATQANCIRLFVLLDIMTQIYVFESRQPDPRFAPELATSPELTVYCAMLLERATYPLAEDIILGQG</sequence>
<evidence type="ECO:0000313" key="1">
    <source>
        <dbReference type="EMBL" id="MBO3272357.1"/>
    </source>
</evidence>
<accession>A0ABS3TFC3</accession>
<protein>
    <submittedName>
        <fullName evidence="1">Uncharacterized protein</fullName>
    </submittedName>
</protein>
<dbReference type="Proteomes" id="UP000670527">
    <property type="component" value="Unassembled WGS sequence"/>
</dbReference>
<dbReference type="EMBL" id="JAGETX010000011">
    <property type="protein sequence ID" value="MBO3272357.1"/>
    <property type="molecule type" value="Genomic_DNA"/>
</dbReference>
<evidence type="ECO:0000313" key="2">
    <source>
        <dbReference type="Proteomes" id="UP000670527"/>
    </source>
</evidence>